<protein>
    <recommendedName>
        <fullName evidence="15">phosphatidyl-N-methylethanolamine N-methyltransferase</fullName>
        <ecNumber evidence="15">2.1.1.71</ecNumber>
    </recommendedName>
</protein>
<keyword evidence="5" id="KW-0489">Methyltransferase</keyword>
<feature type="signal peptide" evidence="18">
    <location>
        <begin position="1"/>
        <end position="21"/>
    </location>
</feature>
<evidence type="ECO:0000256" key="18">
    <source>
        <dbReference type="SAM" id="SignalP"/>
    </source>
</evidence>
<keyword evidence="10 17" id="KW-1133">Transmembrane helix</keyword>
<keyword evidence="8 17" id="KW-0812">Transmembrane</keyword>
<evidence type="ECO:0000313" key="19">
    <source>
        <dbReference type="EMBL" id="CAD8805760.1"/>
    </source>
</evidence>
<evidence type="ECO:0000256" key="3">
    <source>
        <dbReference type="ARBA" id="ARBA00005189"/>
    </source>
</evidence>
<keyword evidence="13" id="KW-0594">Phospholipid biosynthesis</keyword>
<keyword evidence="6" id="KW-0808">Transferase</keyword>
<evidence type="ECO:0000256" key="10">
    <source>
        <dbReference type="ARBA" id="ARBA00022989"/>
    </source>
</evidence>
<feature type="chain" id="PRO_5030776354" description="phosphatidyl-N-methylethanolamine N-methyltransferase" evidence="18">
    <location>
        <begin position="22"/>
        <end position="679"/>
    </location>
</feature>
<evidence type="ECO:0000256" key="6">
    <source>
        <dbReference type="ARBA" id="ARBA00022679"/>
    </source>
</evidence>
<comment type="pathway">
    <text evidence="3">Lipid metabolism.</text>
</comment>
<dbReference type="EMBL" id="HBFN01033622">
    <property type="protein sequence ID" value="CAD8805760.1"/>
    <property type="molecule type" value="Transcribed_RNA"/>
</dbReference>
<evidence type="ECO:0000256" key="4">
    <source>
        <dbReference type="ARBA" id="ARBA00022516"/>
    </source>
</evidence>
<evidence type="ECO:0000256" key="1">
    <source>
        <dbReference type="ARBA" id="ARBA00004477"/>
    </source>
</evidence>
<evidence type="ECO:0000256" key="13">
    <source>
        <dbReference type="ARBA" id="ARBA00023209"/>
    </source>
</evidence>
<dbReference type="AlphaFoldDB" id="A0A7S0Z2X0"/>
<evidence type="ECO:0000256" key="2">
    <source>
        <dbReference type="ARBA" id="ARBA00004969"/>
    </source>
</evidence>
<keyword evidence="7" id="KW-0949">S-adenosyl-L-methionine</keyword>
<comment type="subcellular location">
    <subcellularLocation>
        <location evidence="1">Endoplasmic reticulum membrane</location>
        <topology evidence="1">Multi-pass membrane protein</topology>
    </subcellularLocation>
</comment>
<evidence type="ECO:0000256" key="17">
    <source>
        <dbReference type="SAM" id="Phobius"/>
    </source>
</evidence>
<evidence type="ECO:0000256" key="12">
    <source>
        <dbReference type="ARBA" id="ARBA00023136"/>
    </source>
</evidence>
<comment type="pathway">
    <text evidence="2">Phospholipid metabolism; phosphatidylcholine biosynthesis.</text>
</comment>
<dbReference type="InterPro" id="IPR024960">
    <property type="entry name" value="PEMT/MFAP"/>
</dbReference>
<feature type="compositionally biased region" description="Polar residues" evidence="16">
    <location>
        <begin position="265"/>
        <end position="274"/>
    </location>
</feature>
<dbReference type="UniPathway" id="UPA00753"/>
<keyword evidence="18" id="KW-0732">Signal</keyword>
<keyword evidence="4" id="KW-0444">Lipid biosynthesis</keyword>
<sequence>MQSKRLVWALALMLCIVGTAGFFWGKKAPAAPKLTPAEAHFTALGDKFKSFHKDPVNIALHFVTTPLALVAAVSMVNKASRSSVLTMLATVAYSISLTDKGIPPQNVVASTVMMGVIGVLAQKTQALSWGVHAALFLTGYLGQELAHHATGEATMQSSYQGDETFLSQLAEHTYYLVPLVFDAVMPGHMDRASGIEARSFMTDWVVRVYHLLPFMAVLVANFVSKDGAMCFPWQFQRSRVLMCKLTSREDVANLDLIRSWTMRQGPSKTTSSHWWHTAPSPQTPPSQVLPAEQRKAFDQIAKCKTITDMFHSAFASSWTLDVLNGMNEVYVSSPTTVKKTSDEVFYTKHIDGPYYYVPFASCFRMIIGMDANEEITTVFDMVPTEQAAQKGDVLAFDFHRECHYIRKNEGKSNSDFRIVLKVHYCVYPKWALPFGLLLGWLSTRYNKAFRALFLFTINPKTPFEHFSAWNVVFWTKVVYAAEAYFGYNNALYISLLALLGWRFNYLIFLVGTSFVHYLRYINTYYHRDNVAYTVFKRDVLIFKSLAVAQLCYHYAHALTAGFTAAPGELDTVGLAMIAGGYALSVYTTHQLGVDGTYFGIELGFVKKQKHFVQSFPYGVIPHPMILSQVVALLGFHKLAAFRAAWPYLVPAHVCLYLIHMVQEHFDVHAGAQPLKKKVA</sequence>
<dbReference type="GO" id="GO:0006656">
    <property type="term" value="P:phosphatidylcholine biosynthetic process"/>
    <property type="evidence" value="ECO:0007669"/>
    <property type="project" value="UniProtKB-UniPathway"/>
</dbReference>
<keyword evidence="12 17" id="KW-0472">Membrane</keyword>
<evidence type="ECO:0000256" key="16">
    <source>
        <dbReference type="SAM" id="MobiDB-lite"/>
    </source>
</evidence>
<name>A0A7S0Z2X0_9CRYP</name>
<feature type="region of interest" description="Disordered" evidence="16">
    <location>
        <begin position="265"/>
        <end position="288"/>
    </location>
</feature>
<keyword evidence="11" id="KW-0443">Lipid metabolism</keyword>
<dbReference type="GO" id="GO:0000773">
    <property type="term" value="F:phosphatidyl-N-methylethanolamine N-methyltransferase activity"/>
    <property type="evidence" value="ECO:0007669"/>
    <property type="project" value="UniProtKB-EC"/>
</dbReference>
<dbReference type="PANTHER" id="PTHR15458">
    <property type="entry name" value="PHOSPHATIDYLETHANOLAMINE N-METHYLTRANSFERASE"/>
    <property type="match status" value="1"/>
</dbReference>
<feature type="transmembrane region" description="Helical" evidence="17">
    <location>
        <begin position="491"/>
        <end position="518"/>
    </location>
</feature>
<dbReference type="Pfam" id="PF04191">
    <property type="entry name" value="PEMT"/>
    <property type="match status" value="1"/>
</dbReference>
<gene>
    <name evidence="19" type="ORF">HTEP1355_LOCUS19439</name>
</gene>
<proteinExistence type="predicted"/>
<dbReference type="EC" id="2.1.1.71" evidence="15"/>
<dbReference type="Gene3D" id="1.20.120.1630">
    <property type="match status" value="1"/>
</dbReference>
<evidence type="ECO:0000256" key="7">
    <source>
        <dbReference type="ARBA" id="ARBA00022691"/>
    </source>
</evidence>
<dbReference type="GO" id="GO:0032259">
    <property type="term" value="P:methylation"/>
    <property type="evidence" value="ECO:0007669"/>
    <property type="project" value="UniProtKB-KW"/>
</dbReference>
<reference evidence="19" key="1">
    <citation type="submission" date="2021-01" db="EMBL/GenBank/DDBJ databases">
        <authorList>
            <person name="Corre E."/>
            <person name="Pelletier E."/>
            <person name="Niang G."/>
            <person name="Scheremetjew M."/>
            <person name="Finn R."/>
            <person name="Kale V."/>
            <person name="Holt S."/>
            <person name="Cochrane G."/>
            <person name="Meng A."/>
            <person name="Brown T."/>
            <person name="Cohen L."/>
        </authorList>
    </citation>
    <scope>NUCLEOTIDE SEQUENCE</scope>
    <source>
        <strain evidence="19">CCMP443</strain>
    </source>
</reference>
<accession>A0A7S0Z2X0</accession>
<evidence type="ECO:0000256" key="15">
    <source>
        <dbReference type="ARBA" id="ARBA00034137"/>
    </source>
</evidence>
<evidence type="ECO:0000256" key="5">
    <source>
        <dbReference type="ARBA" id="ARBA00022603"/>
    </source>
</evidence>
<keyword evidence="9" id="KW-0256">Endoplasmic reticulum</keyword>
<dbReference type="PANTHER" id="PTHR15458:SF5">
    <property type="entry name" value="PHOSPHATIDYLETHANOLAMINE N-METHYLTRANSFERASE"/>
    <property type="match status" value="1"/>
</dbReference>
<keyword evidence="14" id="KW-1208">Phospholipid metabolism</keyword>
<evidence type="ECO:0000256" key="14">
    <source>
        <dbReference type="ARBA" id="ARBA00023264"/>
    </source>
</evidence>
<evidence type="ECO:0000256" key="8">
    <source>
        <dbReference type="ARBA" id="ARBA00022692"/>
    </source>
</evidence>
<evidence type="ECO:0000256" key="11">
    <source>
        <dbReference type="ARBA" id="ARBA00023098"/>
    </source>
</evidence>
<dbReference type="InterPro" id="IPR007318">
    <property type="entry name" value="Phopholipid_MeTrfase"/>
</dbReference>
<dbReference type="GO" id="GO:0005789">
    <property type="term" value="C:endoplasmic reticulum membrane"/>
    <property type="evidence" value="ECO:0007669"/>
    <property type="project" value="UniProtKB-SubCell"/>
</dbReference>
<evidence type="ECO:0000256" key="9">
    <source>
        <dbReference type="ARBA" id="ARBA00022824"/>
    </source>
</evidence>
<organism evidence="19">
    <name type="scientific">Hemiselmis tepida</name>
    <dbReference type="NCBI Taxonomy" id="464990"/>
    <lineage>
        <taxon>Eukaryota</taxon>
        <taxon>Cryptophyceae</taxon>
        <taxon>Cryptomonadales</taxon>
        <taxon>Hemiselmidaceae</taxon>
        <taxon>Hemiselmis</taxon>
    </lineage>
</organism>